<sequence>MRTTEQHAPNTHSYHAPVHSSPTAISPPPTASGQPLLIQTLETPPRSHSSHPSSRPESNCAEFESIRSAQKLAKTYQDPTPPKT</sequence>
<feature type="region of interest" description="Disordered" evidence="1">
    <location>
        <begin position="1"/>
        <end position="62"/>
    </location>
</feature>
<dbReference type="AlphaFoldDB" id="A0A5B0RZI3"/>
<feature type="compositionally biased region" description="Low complexity" evidence="1">
    <location>
        <begin position="44"/>
        <end position="56"/>
    </location>
</feature>
<reference evidence="2 3" key="1">
    <citation type="submission" date="2019-05" db="EMBL/GenBank/DDBJ databases">
        <title>Emergence of the Ug99 lineage of the wheat stem rust pathogen through somatic hybridization.</title>
        <authorList>
            <person name="Li F."/>
            <person name="Upadhyaya N.M."/>
            <person name="Sperschneider J."/>
            <person name="Matny O."/>
            <person name="Nguyen-Phuc H."/>
            <person name="Mago R."/>
            <person name="Raley C."/>
            <person name="Miller M.E."/>
            <person name="Silverstein K.A.T."/>
            <person name="Henningsen E."/>
            <person name="Hirsch C.D."/>
            <person name="Visser B."/>
            <person name="Pretorius Z.A."/>
            <person name="Steffenson B.J."/>
            <person name="Schwessinger B."/>
            <person name="Dodds P.N."/>
            <person name="Figueroa M."/>
        </authorList>
    </citation>
    <scope>NUCLEOTIDE SEQUENCE [LARGE SCALE GENOMIC DNA]</scope>
    <source>
        <strain evidence="2 3">Ug99</strain>
    </source>
</reference>
<organism evidence="2 3">
    <name type="scientific">Puccinia graminis f. sp. tritici</name>
    <dbReference type="NCBI Taxonomy" id="56615"/>
    <lineage>
        <taxon>Eukaryota</taxon>
        <taxon>Fungi</taxon>
        <taxon>Dikarya</taxon>
        <taxon>Basidiomycota</taxon>
        <taxon>Pucciniomycotina</taxon>
        <taxon>Pucciniomycetes</taxon>
        <taxon>Pucciniales</taxon>
        <taxon>Pucciniaceae</taxon>
        <taxon>Puccinia</taxon>
    </lineage>
</organism>
<name>A0A5B0RZI3_PUCGR</name>
<dbReference type="EMBL" id="VDEP01000107">
    <property type="protein sequence ID" value="KAA1130619.1"/>
    <property type="molecule type" value="Genomic_DNA"/>
</dbReference>
<evidence type="ECO:0000313" key="3">
    <source>
        <dbReference type="Proteomes" id="UP000325313"/>
    </source>
</evidence>
<gene>
    <name evidence="2" type="ORF">PGTUg99_012405</name>
</gene>
<comment type="caution">
    <text evidence="2">The sequence shown here is derived from an EMBL/GenBank/DDBJ whole genome shotgun (WGS) entry which is preliminary data.</text>
</comment>
<proteinExistence type="predicted"/>
<feature type="compositionally biased region" description="Polar residues" evidence="1">
    <location>
        <begin position="1"/>
        <end position="13"/>
    </location>
</feature>
<evidence type="ECO:0000313" key="2">
    <source>
        <dbReference type="EMBL" id="KAA1130619.1"/>
    </source>
</evidence>
<dbReference type="Proteomes" id="UP000325313">
    <property type="component" value="Unassembled WGS sequence"/>
</dbReference>
<accession>A0A5B0RZI3</accession>
<protein>
    <submittedName>
        <fullName evidence="2">Uncharacterized protein</fullName>
    </submittedName>
</protein>
<evidence type="ECO:0000256" key="1">
    <source>
        <dbReference type="SAM" id="MobiDB-lite"/>
    </source>
</evidence>